<dbReference type="Gene3D" id="3.40.1580.10">
    <property type="entry name" value="SMI1/KNR4-like"/>
    <property type="match status" value="1"/>
</dbReference>
<gene>
    <name evidence="2" type="ORF">MED92_03892</name>
</gene>
<sequence length="133" mass="15362">MEDIIELLREKNAEVPVPLDLPDEDDLVEIEEQILISLPDEYKFFLLEVSDVVFGSIEPATVTDSSSHTFLPEMAATAWDRGMPREFIPICEHATGYYCITQEAEILRWQFGDGIVDEWPSIWNWAKEVWLES</sequence>
<protein>
    <recommendedName>
        <fullName evidence="1">Knr4/Smi1-like domain-containing protein</fullName>
    </recommendedName>
</protein>
<dbReference type="EMBL" id="AAOW01000006">
    <property type="protein sequence ID" value="EAR61707.1"/>
    <property type="molecule type" value="Genomic_DNA"/>
</dbReference>
<dbReference type="RefSeq" id="WP_007022794.1">
    <property type="nucleotide sequence ID" value="NZ_CH724127.1"/>
</dbReference>
<keyword evidence="3" id="KW-1185">Reference proteome</keyword>
<organism evidence="2 3">
    <name type="scientific">Neptuniibacter caesariensis</name>
    <dbReference type="NCBI Taxonomy" id="207954"/>
    <lineage>
        <taxon>Bacteria</taxon>
        <taxon>Pseudomonadati</taxon>
        <taxon>Pseudomonadota</taxon>
        <taxon>Gammaproteobacteria</taxon>
        <taxon>Oceanospirillales</taxon>
        <taxon>Oceanospirillaceae</taxon>
        <taxon>Neptuniibacter</taxon>
    </lineage>
</organism>
<evidence type="ECO:0000313" key="3">
    <source>
        <dbReference type="Proteomes" id="UP000002171"/>
    </source>
</evidence>
<evidence type="ECO:0000313" key="2">
    <source>
        <dbReference type="EMBL" id="EAR61707.1"/>
    </source>
</evidence>
<comment type="caution">
    <text evidence="2">The sequence shown here is derived from an EMBL/GenBank/DDBJ whole genome shotgun (WGS) entry which is preliminary data.</text>
</comment>
<dbReference type="InterPro" id="IPR018958">
    <property type="entry name" value="Knr4/Smi1-like_dom"/>
</dbReference>
<dbReference type="Proteomes" id="UP000002171">
    <property type="component" value="Unassembled WGS sequence"/>
</dbReference>
<dbReference type="OrthoDB" id="8456590at2"/>
<dbReference type="AlphaFoldDB" id="A0A7U8GRS8"/>
<feature type="domain" description="Knr4/Smi1-like" evidence="1">
    <location>
        <begin position="21"/>
        <end position="122"/>
    </location>
</feature>
<dbReference type="InterPro" id="IPR037883">
    <property type="entry name" value="Knr4/Smi1-like_sf"/>
</dbReference>
<accession>A0A7U8GRS8</accession>
<reference evidence="2 3" key="1">
    <citation type="submission" date="2006-02" db="EMBL/GenBank/DDBJ databases">
        <authorList>
            <person name="Pinhassi J."/>
            <person name="Pedros-Alio C."/>
            <person name="Ferriera S."/>
            <person name="Johnson J."/>
            <person name="Kravitz S."/>
            <person name="Halpern A."/>
            <person name="Remington K."/>
            <person name="Beeson K."/>
            <person name="Tran B."/>
            <person name="Rogers Y.-H."/>
            <person name="Friedman R."/>
            <person name="Venter J.C."/>
        </authorList>
    </citation>
    <scope>NUCLEOTIDE SEQUENCE [LARGE SCALE GENOMIC DNA]</scope>
    <source>
        <strain evidence="2 3">MED92</strain>
    </source>
</reference>
<dbReference type="SMART" id="SM00860">
    <property type="entry name" value="SMI1_KNR4"/>
    <property type="match status" value="1"/>
</dbReference>
<name>A0A7U8GRS8_NEPCE</name>
<dbReference type="Pfam" id="PF14567">
    <property type="entry name" value="SUKH_5"/>
    <property type="match status" value="1"/>
</dbReference>
<proteinExistence type="predicted"/>
<dbReference type="SUPFAM" id="SSF160631">
    <property type="entry name" value="SMI1/KNR4-like"/>
    <property type="match status" value="1"/>
</dbReference>
<evidence type="ECO:0000259" key="1">
    <source>
        <dbReference type="SMART" id="SM00860"/>
    </source>
</evidence>